<dbReference type="SUPFAM" id="SSF102114">
    <property type="entry name" value="Radical SAM enzymes"/>
    <property type="match status" value="1"/>
</dbReference>
<dbReference type="CDD" id="cd01335">
    <property type="entry name" value="Radical_SAM"/>
    <property type="match status" value="1"/>
</dbReference>
<dbReference type="PANTHER" id="PTHR11228">
    <property type="entry name" value="RADICAL SAM DOMAIN PROTEIN"/>
    <property type="match status" value="1"/>
</dbReference>
<dbReference type="PANTHER" id="PTHR11228:SF7">
    <property type="entry name" value="PQQA PEPTIDE CYCLASE"/>
    <property type="match status" value="1"/>
</dbReference>
<dbReference type="EMBL" id="PCVO01000019">
    <property type="protein sequence ID" value="PIQ75452.1"/>
    <property type="molecule type" value="Genomic_DNA"/>
</dbReference>
<gene>
    <name evidence="6" type="ORF">COV84_01175</name>
</gene>
<dbReference type="InterPro" id="IPR023885">
    <property type="entry name" value="4Fe4S-binding_SPASM_dom"/>
</dbReference>
<dbReference type="InterPro" id="IPR013785">
    <property type="entry name" value="Aldolase_TIM"/>
</dbReference>
<dbReference type="InterPro" id="IPR007197">
    <property type="entry name" value="rSAM"/>
</dbReference>
<evidence type="ECO:0000256" key="4">
    <source>
        <dbReference type="ARBA" id="ARBA00023014"/>
    </source>
</evidence>
<dbReference type="SFLD" id="SFLDG01067">
    <property type="entry name" value="SPASM/twitch_domain_containing"/>
    <property type="match status" value="1"/>
</dbReference>
<evidence type="ECO:0000313" key="6">
    <source>
        <dbReference type="EMBL" id="PIQ75452.1"/>
    </source>
</evidence>
<protein>
    <recommendedName>
        <fullName evidence="5">Radical SAM core domain-containing protein</fullName>
    </recommendedName>
</protein>
<keyword evidence="3" id="KW-0408">Iron</keyword>
<dbReference type="InterPro" id="IPR050377">
    <property type="entry name" value="Radical_SAM_PqqE_MftC-like"/>
</dbReference>
<proteinExistence type="predicted"/>
<dbReference type="AlphaFoldDB" id="A0A2H0KTH7"/>
<comment type="caution">
    <text evidence="6">The sequence shown here is derived from an EMBL/GenBank/DDBJ whole genome shotgun (WGS) entry which is preliminary data.</text>
</comment>
<keyword evidence="4" id="KW-0411">Iron-sulfur</keyword>
<dbReference type="Gene3D" id="3.20.20.70">
    <property type="entry name" value="Aldolase class I"/>
    <property type="match status" value="1"/>
</dbReference>
<name>A0A2H0KTH7_9BACT</name>
<reference evidence="6 7" key="1">
    <citation type="submission" date="2017-09" db="EMBL/GenBank/DDBJ databases">
        <title>Depth-based differentiation of microbial function through sediment-hosted aquifers and enrichment of novel symbionts in the deep terrestrial subsurface.</title>
        <authorList>
            <person name="Probst A.J."/>
            <person name="Ladd B."/>
            <person name="Jarett J.K."/>
            <person name="Geller-Mcgrath D.E."/>
            <person name="Sieber C.M."/>
            <person name="Emerson J.B."/>
            <person name="Anantharaman K."/>
            <person name="Thomas B.C."/>
            <person name="Malmstrom R."/>
            <person name="Stieglmeier M."/>
            <person name="Klingl A."/>
            <person name="Woyke T."/>
            <person name="Ryan C.M."/>
            <person name="Banfield J.F."/>
        </authorList>
    </citation>
    <scope>NUCLEOTIDE SEQUENCE [LARGE SCALE GENOMIC DNA]</scope>
    <source>
        <strain evidence="6">CG11_big_fil_rev_8_21_14_0_20_40_15</strain>
    </source>
</reference>
<feature type="domain" description="Radical SAM core" evidence="5">
    <location>
        <begin position="26"/>
        <end position="248"/>
    </location>
</feature>
<dbReference type="Pfam" id="PF04055">
    <property type="entry name" value="Radical_SAM"/>
    <property type="match status" value="1"/>
</dbReference>
<evidence type="ECO:0000259" key="5">
    <source>
        <dbReference type="PROSITE" id="PS51918"/>
    </source>
</evidence>
<dbReference type="PROSITE" id="PS51918">
    <property type="entry name" value="RADICAL_SAM"/>
    <property type="match status" value="1"/>
</dbReference>
<organism evidence="6 7">
    <name type="scientific">Candidatus Portnoybacteria bacterium CG11_big_fil_rev_8_21_14_0_20_40_15</name>
    <dbReference type="NCBI Taxonomy" id="1974817"/>
    <lineage>
        <taxon>Bacteria</taxon>
        <taxon>Candidatus Portnoyibacteriota</taxon>
    </lineage>
</organism>
<accession>A0A2H0KTH7</accession>
<dbReference type="GO" id="GO:0046872">
    <property type="term" value="F:metal ion binding"/>
    <property type="evidence" value="ECO:0007669"/>
    <property type="project" value="UniProtKB-KW"/>
</dbReference>
<keyword evidence="2" id="KW-0479">Metal-binding</keyword>
<dbReference type="Proteomes" id="UP000229317">
    <property type="component" value="Unassembled WGS sequence"/>
</dbReference>
<dbReference type="GO" id="GO:0051536">
    <property type="term" value="F:iron-sulfur cluster binding"/>
    <property type="evidence" value="ECO:0007669"/>
    <property type="project" value="UniProtKB-KW"/>
</dbReference>
<evidence type="ECO:0000256" key="3">
    <source>
        <dbReference type="ARBA" id="ARBA00023004"/>
    </source>
</evidence>
<dbReference type="SFLD" id="SFLDS00029">
    <property type="entry name" value="Radical_SAM"/>
    <property type="match status" value="1"/>
</dbReference>
<evidence type="ECO:0000256" key="2">
    <source>
        <dbReference type="ARBA" id="ARBA00022723"/>
    </source>
</evidence>
<evidence type="ECO:0000256" key="1">
    <source>
        <dbReference type="ARBA" id="ARBA00022691"/>
    </source>
</evidence>
<keyword evidence="1" id="KW-0949">S-adenosyl-L-methionine</keyword>
<dbReference type="Pfam" id="PF13186">
    <property type="entry name" value="SPASM"/>
    <property type="match status" value="1"/>
</dbReference>
<dbReference type="InterPro" id="IPR058240">
    <property type="entry name" value="rSAM_sf"/>
</dbReference>
<dbReference type="CDD" id="cd21109">
    <property type="entry name" value="SPASM"/>
    <property type="match status" value="1"/>
</dbReference>
<dbReference type="GO" id="GO:0003824">
    <property type="term" value="F:catalytic activity"/>
    <property type="evidence" value="ECO:0007669"/>
    <property type="project" value="InterPro"/>
</dbReference>
<sequence>MNIKPVLSFYKNNPGYIKFFFRYLFKRSKPFYDLIFQITNVCNSRCITCFNWKILNKEIDQELTLEEIDKITRKIGKLDTVTIGGGEPFSRRDLPKIVDLFKRNNGVSVVAIPTNCLSTKNILSDTEKILKRFKGQLKIGLSLDGIGETHDKIRGVRGNFKKFLETYHGLAELKKEYPKLRLRICSVILNVNVKQIPEMIKYVKENLPMINYHGLELLKGDYDRGKVKAVSPAEFEKIIEIIEGENKNEINFYKRVTSPIIQRLFLDILKKKKQLIPCRMSSFCPVIDASGNVYSCEQRQKIGNLRDFDYDLNKIWQSKKAKEIRKSIKRKECYCTHSAYQAPNVYLSPKMITKIIRGKY</sequence>
<evidence type="ECO:0000313" key="7">
    <source>
        <dbReference type="Proteomes" id="UP000229317"/>
    </source>
</evidence>